<organism evidence="2 3">
    <name type="scientific">Gordonia insulae</name>
    <dbReference type="NCBI Taxonomy" id="2420509"/>
    <lineage>
        <taxon>Bacteria</taxon>
        <taxon>Bacillati</taxon>
        <taxon>Actinomycetota</taxon>
        <taxon>Actinomycetes</taxon>
        <taxon>Mycobacteriales</taxon>
        <taxon>Gordoniaceae</taxon>
        <taxon>Gordonia</taxon>
    </lineage>
</organism>
<sequence length="57" mass="6194">MTHDDATERNENRPTDSTPKDQAPGPVDNNGQGGMATREVAPELVHTDDRDDEESSS</sequence>
<proteinExistence type="predicted"/>
<dbReference type="AlphaFoldDB" id="A0A3G8JR30"/>
<evidence type="ECO:0000256" key="1">
    <source>
        <dbReference type="SAM" id="MobiDB-lite"/>
    </source>
</evidence>
<dbReference type="KEGG" id="gom:D7316_04203"/>
<protein>
    <submittedName>
        <fullName evidence="2">Uncharacterized protein</fullName>
    </submittedName>
</protein>
<evidence type="ECO:0000313" key="3">
    <source>
        <dbReference type="Proteomes" id="UP000271469"/>
    </source>
</evidence>
<gene>
    <name evidence="2" type="ORF">D7316_04203</name>
</gene>
<feature type="compositionally biased region" description="Basic and acidic residues" evidence="1">
    <location>
        <begin position="1"/>
        <end position="14"/>
    </location>
</feature>
<accession>A0A3G8JR30</accession>
<feature type="region of interest" description="Disordered" evidence="1">
    <location>
        <begin position="1"/>
        <end position="57"/>
    </location>
</feature>
<evidence type="ECO:0000313" key="2">
    <source>
        <dbReference type="EMBL" id="AZG47591.1"/>
    </source>
</evidence>
<name>A0A3G8JR30_9ACTN</name>
<dbReference type="EMBL" id="CP033972">
    <property type="protein sequence ID" value="AZG47591.1"/>
    <property type="molecule type" value="Genomic_DNA"/>
</dbReference>
<reference evidence="2 3" key="1">
    <citation type="submission" date="2018-11" db="EMBL/GenBank/DDBJ databases">
        <title>Gordonia insulae sp. nov., isolated from an island soil.</title>
        <authorList>
            <person name="Kim Y.S."/>
            <person name="Kim S.B."/>
        </authorList>
    </citation>
    <scope>NUCLEOTIDE SEQUENCE [LARGE SCALE GENOMIC DNA]</scope>
    <source>
        <strain evidence="2 3">MMS17-SY073</strain>
    </source>
</reference>
<dbReference type="Proteomes" id="UP000271469">
    <property type="component" value="Chromosome"/>
</dbReference>
<keyword evidence="3" id="KW-1185">Reference proteome</keyword>